<evidence type="ECO:0000256" key="1">
    <source>
        <dbReference type="ARBA" id="ARBA00004141"/>
    </source>
</evidence>
<evidence type="ECO:0000256" key="4">
    <source>
        <dbReference type="ARBA" id="ARBA00022989"/>
    </source>
</evidence>
<dbReference type="OrthoDB" id="2687058at2759"/>
<dbReference type="GO" id="GO:1902600">
    <property type="term" value="P:proton transmembrane transport"/>
    <property type="evidence" value="ECO:0007669"/>
    <property type="project" value="InterPro"/>
</dbReference>
<reference evidence="11" key="2">
    <citation type="submission" date="2015-01" db="EMBL/GenBank/DDBJ databases">
        <title>Evolutionary Origins and Diversification of the Mycorrhizal Mutualists.</title>
        <authorList>
            <consortium name="DOE Joint Genome Institute"/>
            <consortium name="Mycorrhizal Genomics Consortium"/>
            <person name="Kohler A."/>
            <person name="Kuo A."/>
            <person name="Nagy L.G."/>
            <person name="Floudas D."/>
            <person name="Copeland A."/>
            <person name="Barry K.W."/>
            <person name="Cichocki N."/>
            <person name="Veneault-Fourrey C."/>
            <person name="LaButti K."/>
            <person name="Lindquist E.A."/>
            <person name="Lipzen A."/>
            <person name="Lundell T."/>
            <person name="Morin E."/>
            <person name="Murat C."/>
            <person name="Riley R."/>
            <person name="Ohm R."/>
            <person name="Sun H."/>
            <person name="Tunlid A."/>
            <person name="Henrissat B."/>
            <person name="Grigoriev I.V."/>
            <person name="Hibbett D.S."/>
            <person name="Martin F."/>
        </authorList>
    </citation>
    <scope>NUCLEOTIDE SEQUENCE [LARGE SCALE GENOMIC DNA]</scope>
    <source>
        <strain evidence="11">MAFF 305830</strain>
    </source>
</reference>
<dbReference type="InterPro" id="IPR006153">
    <property type="entry name" value="Cation/H_exchanger_TM"/>
</dbReference>
<evidence type="ECO:0000256" key="3">
    <source>
        <dbReference type="ARBA" id="ARBA00022692"/>
    </source>
</evidence>
<feature type="region of interest" description="Disordered" evidence="7">
    <location>
        <begin position="365"/>
        <end position="384"/>
    </location>
</feature>
<keyword evidence="4 8" id="KW-1133">Transmembrane helix</keyword>
<organism evidence="10 11">
    <name type="scientific">Serendipita vermifera MAFF 305830</name>
    <dbReference type="NCBI Taxonomy" id="933852"/>
    <lineage>
        <taxon>Eukaryota</taxon>
        <taxon>Fungi</taxon>
        <taxon>Dikarya</taxon>
        <taxon>Basidiomycota</taxon>
        <taxon>Agaricomycotina</taxon>
        <taxon>Agaricomycetes</taxon>
        <taxon>Sebacinales</taxon>
        <taxon>Serendipitaceae</taxon>
        <taxon>Serendipita</taxon>
    </lineage>
</organism>
<feature type="domain" description="Cation/H+ exchanger transmembrane" evidence="9">
    <location>
        <begin position="16"/>
        <end position="351"/>
    </location>
</feature>
<feature type="transmembrane region" description="Helical" evidence="8">
    <location>
        <begin position="50"/>
        <end position="73"/>
    </location>
</feature>
<dbReference type="GO" id="GO:0015297">
    <property type="term" value="F:antiporter activity"/>
    <property type="evidence" value="ECO:0007669"/>
    <property type="project" value="InterPro"/>
</dbReference>
<dbReference type="PANTHER" id="PTHR32468">
    <property type="entry name" value="CATION/H + ANTIPORTER"/>
    <property type="match status" value="1"/>
</dbReference>
<sequence length="873" mass="93284">MGRVPNFSKTIFPTESLPFLTLTANIGLVLFLFLVGLETDTRVISRNAKYSVGVAAGGMILPFGLGTGVAALVYKEFVDKEAVSFGNFLLFVGVAFAITAFPVLCRILTELNLLETTVGIVVLTAGVSNDIIAWVLLALAVSLVNASSGLTAVWVLLATTGWAIFILFPVKWMFMWLARHTGALEEGQPSAFMMTVTILMVFASAFMTDILGVHPIFGGFLAGLVIPHESGFAIALTEKLEDLVSLLFLPLYFTLSGLKTDLGLLNNGITWGYTFLIMIVAFLGKFIGASVTSRFLGFNLRESGAIGILMSCKGLVELIVLNIGLQAGILDPRVFAMFVLEALVLTFITTPLTLLVYPPKHRTLHSGAKPKADQESQHKPTTSTIPALTEAVDAIIRKSRIAVMLHRLEHISPLMTMTQLLGPRATSTPNSSISGTVVASGATSQTSKLDPQPSSSSPISRKLPTPTMDALRLMDLSDRTSAVMYGSVTAELLHRDPLVAALRTFARLHRVPVTTAALSVIPQEEFPAKICERAEETNADLVLLPWNTSLHPVVEVVSATRQGEGTSYNPFEGVFSKGSNAPNVSSERPGAVGYAQFVRKVFSLSIVDVALFLENDGSGAPAEGEAEEERKPLQSGHSIFFPFSGGPDDRLALDLVVQLCGNADNALQATVVRIIKTEPPEAEPETDSSKPPATEEIEAANILTVKSGTNALPDTIYAAETTQHRLASETADNLAWNRFVNRSPGATAFPPEVESALRRITFTEVSSPTPLAACISQMADIVQKEQEAAKQPDSGGACRNLLIVVGRGRRLATESHHDELKNILSETGGNTSRIHMAGDTRKTLGDAGAAFLAAGPPGASMLVMQAAHQSADV</sequence>
<comment type="subcellular location">
    <subcellularLocation>
        <location evidence="1">Membrane</location>
        <topology evidence="1">Multi-pass membrane protein</topology>
    </subcellularLocation>
</comment>
<feature type="transmembrane region" description="Helical" evidence="8">
    <location>
        <begin position="20"/>
        <end position="38"/>
    </location>
</feature>
<feature type="transmembrane region" description="Helical" evidence="8">
    <location>
        <begin position="85"/>
        <end position="108"/>
    </location>
</feature>
<proteinExistence type="predicted"/>
<dbReference type="EMBL" id="KN824310">
    <property type="protein sequence ID" value="KIM25922.1"/>
    <property type="molecule type" value="Genomic_DNA"/>
</dbReference>
<feature type="transmembrane region" description="Helical" evidence="8">
    <location>
        <begin position="335"/>
        <end position="357"/>
    </location>
</feature>
<evidence type="ECO:0000256" key="2">
    <source>
        <dbReference type="ARBA" id="ARBA00022448"/>
    </source>
</evidence>
<feature type="region of interest" description="Disordered" evidence="7">
    <location>
        <begin position="422"/>
        <end position="466"/>
    </location>
</feature>
<dbReference type="InterPro" id="IPR050794">
    <property type="entry name" value="CPA2_transporter"/>
</dbReference>
<evidence type="ECO:0000256" key="8">
    <source>
        <dbReference type="SAM" id="Phobius"/>
    </source>
</evidence>
<reference evidence="10 11" key="1">
    <citation type="submission" date="2014-04" db="EMBL/GenBank/DDBJ databases">
        <authorList>
            <consortium name="DOE Joint Genome Institute"/>
            <person name="Kuo A."/>
            <person name="Zuccaro A."/>
            <person name="Kohler A."/>
            <person name="Nagy L.G."/>
            <person name="Floudas D."/>
            <person name="Copeland A."/>
            <person name="Barry K.W."/>
            <person name="Cichocki N."/>
            <person name="Veneault-Fourrey C."/>
            <person name="LaButti K."/>
            <person name="Lindquist E.A."/>
            <person name="Lipzen A."/>
            <person name="Lundell T."/>
            <person name="Morin E."/>
            <person name="Murat C."/>
            <person name="Sun H."/>
            <person name="Tunlid A."/>
            <person name="Henrissat B."/>
            <person name="Grigoriev I.V."/>
            <person name="Hibbett D.S."/>
            <person name="Martin F."/>
            <person name="Nordberg H.P."/>
            <person name="Cantor M.N."/>
            <person name="Hua S.X."/>
        </authorList>
    </citation>
    <scope>NUCLEOTIDE SEQUENCE [LARGE SCALE GENOMIC DNA]</scope>
    <source>
        <strain evidence="10 11">MAFF 305830</strain>
    </source>
</reference>
<evidence type="ECO:0000259" key="9">
    <source>
        <dbReference type="Pfam" id="PF00999"/>
    </source>
</evidence>
<dbReference type="Proteomes" id="UP000054097">
    <property type="component" value="Unassembled WGS sequence"/>
</dbReference>
<evidence type="ECO:0000313" key="10">
    <source>
        <dbReference type="EMBL" id="KIM25922.1"/>
    </source>
</evidence>
<evidence type="ECO:0000313" key="11">
    <source>
        <dbReference type="Proteomes" id="UP000054097"/>
    </source>
</evidence>
<keyword evidence="6 8" id="KW-0472">Membrane</keyword>
<feature type="transmembrane region" description="Helical" evidence="8">
    <location>
        <begin position="150"/>
        <end position="170"/>
    </location>
</feature>
<dbReference type="STRING" id="933852.A0A0C2X9L1"/>
<gene>
    <name evidence="10" type="ORF">M408DRAFT_330914</name>
</gene>
<evidence type="ECO:0000256" key="6">
    <source>
        <dbReference type="ARBA" id="ARBA00023136"/>
    </source>
</evidence>
<accession>A0A0C2X9L1</accession>
<dbReference type="HOGENOM" id="CLU_005126_10_1_1"/>
<keyword evidence="2" id="KW-0813">Transport</keyword>
<dbReference type="Pfam" id="PF00999">
    <property type="entry name" value="Na_H_Exchanger"/>
    <property type="match status" value="1"/>
</dbReference>
<dbReference type="AlphaFoldDB" id="A0A0C2X9L1"/>
<keyword evidence="11" id="KW-1185">Reference proteome</keyword>
<protein>
    <recommendedName>
        <fullName evidence="9">Cation/H+ exchanger transmembrane domain-containing protein</fullName>
    </recommendedName>
</protein>
<feature type="transmembrane region" description="Helical" evidence="8">
    <location>
        <begin position="191"/>
        <end position="210"/>
    </location>
</feature>
<dbReference type="GO" id="GO:0016020">
    <property type="term" value="C:membrane"/>
    <property type="evidence" value="ECO:0007669"/>
    <property type="project" value="UniProtKB-SubCell"/>
</dbReference>
<feature type="transmembrane region" description="Helical" evidence="8">
    <location>
        <begin position="120"/>
        <end position="144"/>
    </location>
</feature>
<dbReference type="PANTHER" id="PTHR32468:SF0">
    <property type="entry name" value="K(+)_H(+) ANTIPORTER 1"/>
    <property type="match status" value="1"/>
</dbReference>
<evidence type="ECO:0000256" key="7">
    <source>
        <dbReference type="SAM" id="MobiDB-lite"/>
    </source>
</evidence>
<feature type="transmembrane region" description="Helical" evidence="8">
    <location>
        <begin position="271"/>
        <end position="292"/>
    </location>
</feature>
<evidence type="ECO:0000256" key="5">
    <source>
        <dbReference type="ARBA" id="ARBA00023065"/>
    </source>
</evidence>
<dbReference type="Gene3D" id="1.20.1530.20">
    <property type="match status" value="1"/>
</dbReference>
<keyword evidence="3 8" id="KW-0812">Transmembrane</keyword>
<name>A0A0C2X9L1_SERVB</name>
<feature type="compositionally biased region" description="Polar residues" evidence="7">
    <location>
        <begin position="422"/>
        <end position="459"/>
    </location>
</feature>
<dbReference type="InterPro" id="IPR038770">
    <property type="entry name" value="Na+/solute_symporter_sf"/>
</dbReference>
<keyword evidence="5" id="KW-0406">Ion transport</keyword>